<evidence type="ECO:0000313" key="7">
    <source>
        <dbReference type="EMBL" id="MPL92548.1"/>
    </source>
</evidence>
<evidence type="ECO:0000256" key="3">
    <source>
        <dbReference type="ARBA" id="ARBA00022692"/>
    </source>
</evidence>
<evidence type="ECO:0000256" key="4">
    <source>
        <dbReference type="ARBA" id="ARBA00022989"/>
    </source>
</evidence>
<dbReference type="InterPro" id="IPR050833">
    <property type="entry name" value="Poly_Biosynth_Transport"/>
</dbReference>
<dbReference type="InterPro" id="IPR002797">
    <property type="entry name" value="Polysacc_synth"/>
</dbReference>
<keyword evidence="2" id="KW-1003">Cell membrane</keyword>
<accession>A0A644VMH9</accession>
<evidence type="ECO:0008006" key="8">
    <source>
        <dbReference type="Google" id="ProtNLM"/>
    </source>
</evidence>
<dbReference type="GO" id="GO:0005886">
    <property type="term" value="C:plasma membrane"/>
    <property type="evidence" value="ECO:0007669"/>
    <property type="project" value="UniProtKB-SubCell"/>
</dbReference>
<evidence type="ECO:0000256" key="6">
    <source>
        <dbReference type="SAM" id="Phobius"/>
    </source>
</evidence>
<protein>
    <recommendedName>
        <fullName evidence="8">O-antigen transporter</fullName>
    </recommendedName>
</protein>
<feature type="transmembrane region" description="Helical" evidence="6">
    <location>
        <begin position="117"/>
        <end position="139"/>
    </location>
</feature>
<evidence type="ECO:0000256" key="2">
    <source>
        <dbReference type="ARBA" id="ARBA00022475"/>
    </source>
</evidence>
<feature type="transmembrane region" description="Helical" evidence="6">
    <location>
        <begin position="12"/>
        <end position="30"/>
    </location>
</feature>
<proteinExistence type="predicted"/>
<evidence type="ECO:0000256" key="1">
    <source>
        <dbReference type="ARBA" id="ARBA00004651"/>
    </source>
</evidence>
<feature type="transmembrane region" description="Helical" evidence="6">
    <location>
        <begin position="172"/>
        <end position="195"/>
    </location>
</feature>
<feature type="transmembrane region" description="Helical" evidence="6">
    <location>
        <begin position="319"/>
        <end position="339"/>
    </location>
</feature>
<dbReference type="AlphaFoldDB" id="A0A644VMH9"/>
<dbReference type="PANTHER" id="PTHR30250:SF11">
    <property type="entry name" value="O-ANTIGEN TRANSPORTER-RELATED"/>
    <property type="match status" value="1"/>
</dbReference>
<evidence type="ECO:0000256" key="5">
    <source>
        <dbReference type="ARBA" id="ARBA00023136"/>
    </source>
</evidence>
<keyword evidence="5 6" id="KW-0472">Membrane</keyword>
<feature type="transmembrane region" description="Helical" evidence="6">
    <location>
        <begin position="360"/>
        <end position="377"/>
    </location>
</feature>
<name>A0A644VMH9_9ZZZZ</name>
<dbReference type="Pfam" id="PF01943">
    <property type="entry name" value="Polysacc_synt"/>
    <property type="match status" value="1"/>
</dbReference>
<feature type="transmembrane region" description="Helical" evidence="6">
    <location>
        <begin position="293"/>
        <end position="313"/>
    </location>
</feature>
<comment type="subcellular location">
    <subcellularLocation>
        <location evidence="1">Cell membrane</location>
        <topology evidence="1">Multi-pass membrane protein</topology>
    </subcellularLocation>
</comment>
<comment type="caution">
    <text evidence="7">The sequence shown here is derived from an EMBL/GenBank/DDBJ whole genome shotgun (WGS) entry which is preliminary data.</text>
</comment>
<feature type="transmembrane region" description="Helical" evidence="6">
    <location>
        <begin position="84"/>
        <end position="111"/>
    </location>
</feature>
<gene>
    <name evidence="7" type="ORF">SDC9_38657</name>
</gene>
<organism evidence="7">
    <name type="scientific">bioreactor metagenome</name>
    <dbReference type="NCBI Taxonomy" id="1076179"/>
    <lineage>
        <taxon>unclassified sequences</taxon>
        <taxon>metagenomes</taxon>
        <taxon>ecological metagenomes</taxon>
    </lineage>
</organism>
<reference evidence="7" key="1">
    <citation type="submission" date="2019-08" db="EMBL/GenBank/DDBJ databases">
        <authorList>
            <person name="Kucharzyk K."/>
            <person name="Murdoch R.W."/>
            <person name="Higgins S."/>
            <person name="Loffler F."/>
        </authorList>
    </citation>
    <scope>NUCLEOTIDE SEQUENCE</scope>
</reference>
<dbReference type="PANTHER" id="PTHR30250">
    <property type="entry name" value="PST FAMILY PREDICTED COLANIC ACID TRANSPORTER"/>
    <property type="match status" value="1"/>
</dbReference>
<feature type="transmembrane region" description="Helical" evidence="6">
    <location>
        <begin position="42"/>
        <end position="63"/>
    </location>
</feature>
<feature type="transmembrane region" description="Helical" evidence="6">
    <location>
        <begin position="146"/>
        <end position="166"/>
    </location>
</feature>
<keyword evidence="3 6" id="KW-0812">Transmembrane</keyword>
<keyword evidence="4 6" id="KW-1133">Transmembrane helix</keyword>
<dbReference type="EMBL" id="VSSQ01000362">
    <property type="protein sequence ID" value="MPL92548.1"/>
    <property type="molecule type" value="Genomic_DNA"/>
</dbReference>
<sequence>MFFNNTKIAENYFFMTSLTVINAIISILIYPYVIRTLGKDSYGLYVFALSIVSFLSVFVDFGFHSPAMKMIAQNRDDIKKKNEIVSSVFTAKMIIVGVTTLIFSMLCMLIPVFYQNFWLFGIVYSQIFVEILFPKFFFLGMQKMKYVTYIQLIFRLLSIPLILIFIKNNNQIVDYALIMSSAMVLGSVVATFIMWKNEGIVLRFVPIRSLKIWIRDSFPFFITDVMGVFKQESVTIIIGVFFKMSDVAIYDLANKIILMFRYFTSSINSALFPKISINPNSLLIKKIIRYEKFIGMSICALIIAFGYWFVLLLGGETMIAAYPLAIILSTVILTSLLANSYINFVFVQKNKYYLVAKNQFVALLTYLLFTAVGLLFLENIAVVVTAYALSSIVEVFYCKYLTKKYALL</sequence>